<evidence type="ECO:0000313" key="2">
    <source>
        <dbReference type="Proteomes" id="UP000650081"/>
    </source>
</evidence>
<organism evidence="1 2">
    <name type="scientific">Neolewinella lacunae</name>
    <dbReference type="NCBI Taxonomy" id="1517758"/>
    <lineage>
        <taxon>Bacteria</taxon>
        <taxon>Pseudomonadati</taxon>
        <taxon>Bacteroidota</taxon>
        <taxon>Saprospiria</taxon>
        <taxon>Saprospirales</taxon>
        <taxon>Lewinellaceae</taxon>
        <taxon>Neolewinella</taxon>
    </lineage>
</organism>
<evidence type="ECO:0000313" key="1">
    <source>
        <dbReference type="EMBL" id="MBC6992845.1"/>
    </source>
</evidence>
<dbReference type="RefSeq" id="WP_187464978.1">
    <property type="nucleotide sequence ID" value="NZ_JACSIT010000040.1"/>
</dbReference>
<reference evidence="1" key="1">
    <citation type="submission" date="2020-08" db="EMBL/GenBank/DDBJ databases">
        <title>Lewinella bacteria from marine environments.</title>
        <authorList>
            <person name="Zhong Y."/>
        </authorList>
    </citation>
    <scope>NUCLEOTIDE SEQUENCE</scope>
    <source>
        <strain evidence="1">KCTC 42187</strain>
    </source>
</reference>
<name>A0A923T5Y9_9BACT</name>
<protein>
    <submittedName>
        <fullName evidence="1">Uncharacterized protein</fullName>
    </submittedName>
</protein>
<dbReference type="AlphaFoldDB" id="A0A923T5Y9"/>
<keyword evidence="2" id="KW-1185">Reference proteome</keyword>
<dbReference type="EMBL" id="JACSIT010000040">
    <property type="protein sequence ID" value="MBC6992845.1"/>
    <property type="molecule type" value="Genomic_DNA"/>
</dbReference>
<dbReference type="Proteomes" id="UP000650081">
    <property type="component" value="Unassembled WGS sequence"/>
</dbReference>
<comment type="caution">
    <text evidence="1">The sequence shown here is derived from an EMBL/GenBank/DDBJ whole genome shotgun (WGS) entry which is preliminary data.</text>
</comment>
<accession>A0A923T5Y9</accession>
<gene>
    <name evidence="1" type="ORF">H9S92_01600</name>
</gene>
<sequence length="175" mass="19082">MDTTAHLSLSPQPELLARIIDFLASTGIQFTLTSENFTAFLDGVKIKDGELLINPANLLCVGDVLHEAGHLACVPAALRPQVNENVADSVGEEHTYELGVIAWSVAAAHHLGIPLTEVFNEKAYKGQADWLLAEYSSGNYLGLPLLQWMGMTALPAELRNEGVAPYPAMQRWTRE</sequence>
<proteinExistence type="predicted"/>